<dbReference type="GO" id="GO:0019867">
    <property type="term" value="C:outer membrane"/>
    <property type="evidence" value="ECO:0007669"/>
    <property type="project" value="InterPro"/>
</dbReference>
<dbReference type="Pfam" id="PF05433">
    <property type="entry name" value="Rick_17kDa_Anti"/>
    <property type="match status" value="1"/>
</dbReference>
<feature type="chain" id="PRO_5002517738" description="Glycine zipper 2TM domain-containing protein" evidence="3">
    <location>
        <begin position="22"/>
        <end position="177"/>
    </location>
</feature>
<dbReference type="EMBL" id="CP011412">
    <property type="protein sequence ID" value="AKH19863.1"/>
    <property type="molecule type" value="Genomic_DNA"/>
</dbReference>
<evidence type="ECO:0000256" key="2">
    <source>
        <dbReference type="ARBA" id="ARBA00023136"/>
    </source>
</evidence>
<dbReference type="KEGG" id="seds:AAY24_05300"/>
<evidence type="ECO:0000259" key="4">
    <source>
        <dbReference type="Pfam" id="PF05433"/>
    </source>
</evidence>
<dbReference type="OrthoDB" id="8909257at2"/>
<comment type="subcellular location">
    <subcellularLocation>
        <location evidence="1">Membrane</location>
    </subcellularLocation>
</comment>
<feature type="signal peptide" evidence="3">
    <location>
        <begin position="1"/>
        <end position="21"/>
    </location>
</feature>
<dbReference type="AlphaFoldDB" id="A0A0F7JYX7"/>
<dbReference type="InterPro" id="IPR051407">
    <property type="entry name" value="Bact_OM_lipoprot/Surf_antigen"/>
</dbReference>
<gene>
    <name evidence="5" type="ORF">AAY24_05300</name>
</gene>
<evidence type="ECO:0000313" key="5">
    <source>
        <dbReference type="EMBL" id="AKH19863.1"/>
    </source>
</evidence>
<dbReference type="RefSeq" id="WP_046858799.1">
    <property type="nucleotide sequence ID" value="NZ_CP011412.1"/>
</dbReference>
<evidence type="ECO:0000313" key="6">
    <source>
        <dbReference type="Proteomes" id="UP000034410"/>
    </source>
</evidence>
<protein>
    <recommendedName>
        <fullName evidence="4">Glycine zipper 2TM domain-containing protein</fullName>
    </recommendedName>
</protein>
<dbReference type="NCBIfam" id="NF008437">
    <property type="entry name" value="PRK11280.1"/>
    <property type="match status" value="1"/>
</dbReference>
<organism evidence="5 6">
    <name type="scientific">Sedimenticola thiotaurini</name>
    <dbReference type="NCBI Taxonomy" id="1543721"/>
    <lineage>
        <taxon>Bacteria</taxon>
        <taxon>Pseudomonadati</taxon>
        <taxon>Pseudomonadota</taxon>
        <taxon>Gammaproteobacteria</taxon>
        <taxon>Chromatiales</taxon>
        <taxon>Sedimenticolaceae</taxon>
        <taxon>Sedimenticola</taxon>
    </lineage>
</organism>
<dbReference type="PANTHER" id="PTHR35603">
    <property type="match status" value="1"/>
</dbReference>
<dbReference type="Proteomes" id="UP000034410">
    <property type="component" value="Chromosome"/>
</dbReference>
<feature type="domain" description="Glycine zipper 2TM" evidence="4">
    <location>
        <begin position="68"/>
        <end position="107"/>
    </location>
</feature>
<reference evidence="5 6" key="1">
    <citation type="journal article" date="2015" name="Genome Announc.">
        <title>Complete Genome Sequence of Sedimenticola thiotaurini Strain SIP-G1, a Polyphosphate- and Polyhydroxyalkanoate-Accumulating Sulfur-Oxidizing Gammaproteobacterium Isolated from Salt Marsh Sediments.</title>
        <authorList>
            <person name="Flood B.E."/>
            <person name="Jones D.S."/>
            <person name="Bailey J.V."/>
        </authorList>
    </citation>
    <scope>NUCLEOTIDE SEQUENCE [LARGE SCALE GENOMIC DNA]</scope>
    <source>
        <strain evidence="5 6">SIP-G1</strain>
    </source>
</reference>
<evidence type="ECO:0000256" key="3">
    <source>
        <dbReference type="SAM" id="SignalP"/>
    </source>
</evidence>
<evidence type="ECO:0000256" key="1">
    <source>
        <dbReference type="ARBA" id="ARBA00004370"/>
    </source>
</evidence>
<accession>A0A0F7JYX7</accession>
<sequence length="177" mass="19696">MKKRAVILALSIIAAPGMLLAGNDFRAQARVLSSQPIYEVVRVNQPEERCWTEQVHHRGGSRTESYTPTIAGAIVGGVVGNQFGHGRGKDVMTVAGVLLGGSIGNDLGKKPTRGYVTNERRCELVDHYREYEEVVGYDVTYRYQGEVFHTRTDKEPGKFIDVRVSVDPAGRHHRSFR</sequence>
<proteinExistence type="predicted"/>
<dbReference type="InterPro" id="IPR008816">
    <property type="entry name" value="Gly_zipper_2TM_dom"/>
</dbReference>
<dbReference type="PANTHER" id="PTHR35603:SF2">
    <property type="entry name" value="OUTER MEMBRANE LIPOPROTEIN"/>
    <property type="match status" value="1"/>
</dbReference>
<name>A0A0F7JYX7_9GAMM</name>
<keyword evidence="6" id="KW-1185">Reference proteome</keyword>
<keyword evidence="2" id="KW-0472">Membrane</keyword>
<keyword evidence="3" id="KW-0732">Signal</keyword>